<dbReference type="Gramene" id="TraesCS5A03G0869500.1">
    <property type="protein sequence ID" value="TraesCS5A03G0869500.1.CDS"/>
    <property type="gene ID" value="TraesCS5A03G0869500"/>
</dbReference>
<accession>A0A3B6KLV1</accession>
<dbReference type="PANTHER" id="PTHR31147:SF66">
    <property type="entry name" value="OS05G0315700 PROTEIN"/>
    <property type="match status" value="1"/>
</dbReference>
<sequence>MAGSPALKFTVRRQPVVLVAPAGPTPRELTRLSDIDDQDALRFQLPIIHFFRRHDGRDDDPAPVLRDAIAAALVHYYPLAGRLRQLEGRKLAVDCTSEGVLFVEADADIRLDQFGAALQPPFACLDELLFDVPGSSGLLDTPIIHFQVTRLACGGFIMASKIQHTVLDGPGMVQFLAAVAELARGAVAPTVRPVWARELLMAMHDDPAPPTVFTHREYDDVPDASRTIMPLESMVRRPFFFGPGELSTIRSHLPPAVRRSATAFDLLTGCLWRCRTVALAPVAHEEMRMICLVSPRGRKQQDGGTPVVPVGYYGNAFACPVAISTAGDLCANPVSYAVELVMKTKREVDMEYLRSVARLMVRRGRPHFTMVHAYVMADVSKFGFRDHDFGWGTPVYGGMAEGGIGHMAGDTSFLIAVKNSKGEDGLVVPVCLPSPVMDKFVEEMRRLMHPAVGAVAVPRQLPVIRSPI</sequence>
<evidence type="ECO:0000256" key="2">
    <source>
        <dbReference type="ARBA" id="ARBA00022679"/>
    </source>
</evidence>
<dbReference type="Gramene" id="TraesCS5A02G362200.1">
    <property type="protein sequence ID" value="TraesCS5A02G362200.1"/>
    <property type="gene ID" value="TraesCS5A02G362200"/>
</dbReference>
<dbReference type="Gene3D" id="3.30.559.10">
    <property type="entry name" value="Chloramphenicol acetyltransferase-like domain"/>
    <property type="match status" value="2"/>
</dbReference>
<dbReference type="KEGG" id="taes:123107713"/>
<dbReference type="SMR" id="A0A3B6KLV1"/>
<dbReference type="Pfam" id="PF02458">
    <property type="entry name" value="Transferase"/>
    <property type="match status" value="1"/>
</dbReference>
<keyword evidence="2" id="KW-0808">Transferase</keyword>
<gene>
    <name evidence="3" type="primary">LOC123107713</name>
</gene>
<evidence type="ECO:0000313" key="3">
    <source>
        <dbReference type="EnsemblPlants" id="TraesCS5A02G362200.1"/>
    </source>
</evidence>
<comment type="similarity">
    <text evidence="1">Belongs to the plant acyltransferase family.</text>
</comment>
<dbReference type="GO" id="GO:0016747">
    <property type="term" value="F:acyltransferase activity, transferring groups other than amino-acyl groups"/>
    <property type="evidence" value="ECO:0000318"/>
    <property type="project" value="GO_Central"/>
</dbReference>
<dbReference type="Proteomes" id="UP000019116">
    <property type="component" value="Chromosome 5A"/>
</dbReference>
<proteinExistence type="inferred from homology"/>
<dbReference type="EnsemblPlants" id="TraesCS5A02G362200.1">
    <property type="protein sequence ID" value="TraesCS5A02G362200.1"/>
    <property type="gene ID" value="TraesCS5A02G362200"/>
</dbReference>
<dbReference type="GeneID" id="123107713"/>
<name>A0A3B6KLV1_WHEAT</name>
<dbReference type="AlphaFoldDB" id="A0A3B6KLV1"/>
<dbReference type="OMA" id="SFKVHRQ"/>
<organism evidence="3">
    <name type="scientific">Triticum aestivum</name>
    <name type="common">Wheat</name>
    <dbReference type="NCBI Taxonomy" id="4565"/>
    <lineage>
        <taxon>Eukaryota</taxon>
        <taxon>Viridiplantae</taxon>
        <taxon>Streptophyta</taxon>
        <taxon>Embryophyta</taxon>
        <taxon>Tracheophyta</taxon>
        <taxon>Spermatophyta</taxon>
        <taxon>Magnoliopsida</taxon>
        <taxon>Liliopsida</taxon>
        <taxon>Poales</taxon>
        <taxon>Poaceae</taxon>
        <taxon>BOP clade</taxon>
        <taxon>Pooideae</taxon>
        <taxon>Triticodae</taxon>
        <taxon>Triticeae</taxon>
        <taxon>Triticinae</taxon>
        <taxon>Triticum</taxon>
    </lineage>
</organism>
<dbReference type="RefSeq" id="XP_044385592.1">
    <property type="nucleotide sequence ID" value="XM_044529657.1"/>
</dbReference>
<reference evidence="3" key="2">
    <citation type="submission" date="2018-10" db="UniProtKB">
        <authorList>
            <consortium name="EnsemblPlants"/>
        </authorList>
    </citation>
    <scope>IDENTIFICATION</scope>
</reference>
<evidence type="ECO:0000256" key="1">
    <source>
        <dbReference type="ARBA" id="ARBA00009861"/>
    </source>
</evidence>
<dbReference type="InterPro" id="IPR050898">
    <property type="entry name" value="Plant_acyltransferase"/>
</dbReference>
<dbReference type="PANTHER" id="PTHR31147">
    <property type="entry name" value="ACYL TRANSFERASE 4"/>
    <property type="match status" value="1"/>
</dbReference>
<dbReference type="OrthoDB" id="611079at2759"/>
<dbReference type="STRING" id="4565.A0A3B6KLV1"/>
<dbReference type="InterPro" id="IPR023213">
    <property type="entry name" value="CAT-like_dom_sf"/>
</dbReference>
<reference evidence="3" key="1">
    <citation type="submission" date="2018-08" db="EMBL/GenBank/DDBJ databases">
        <authorList>
            <person name="Rossello M."/>
        </authorList>
    </citation>
    <scope>NUCLEOTIDE SEQUENCE [LARGE SCALE GENOMIC DNA]</scope>
    <source>
        <strain evidence="3">cv. Chinese Spring</strain>
    </source>
</reference>
<protein>
    <submittedName>
        <fullName evidence="3">Uncharacterized protein</fullName>
    </submittedName>
</protein>
<keyword evidence="4" id="KW-1185">Reference proteome</keyword>
<evidence type="ECO:0000313" key="4">
    <source>
        <dbReference type="Proteomes" id="UP000019116"/>
    </source>
</evidence>